<evidence type="ECO:0000256" key="1">
    <source>
        <dbReference type="ARBA" id="ARBA00004651"/>
    </source>
</evidence>
<feature type="transmembrane region" description="Helical" evidence="6">
    <location>
        <begin position="231"/>
        <end position="251"/>
    </location>
</feature>
<proteinExistence type="predicted"/>
<keyword evidence="9" id="KW-1185">Reference proteome</keyword>
<evidence type="ECO:0000259" key="7">
    <source>
        <dbReference type="Pfam" id="PF00482"/>
    </source>
</evidence>
<evidence type="ECO:0000256" key="4">
    <source>
        <dbReference type="ARBA" id="ARBA00022989"/>
    </source>
</evidence>
<keyword evidence="2" id="KW-1003">Cell membrane</keyword>
<reference evidence="8" key="1">
    <citation type="submission" date="2022-03" db="EMBL/GenBank/DDBJ databases">
        <title>Genome Identification and Characterization of new species Bdellovibrio reynosense LBG001 sp. nov. from a Mexico soil sample.</title>
        <authorList>
            <person name="Camilli A."/>
            <person name="Ajao Y."/>
            <person name="Guo X."/>
        </authorList>
    </citation>
    <scope>NUCLEOTIDE SEQUENCE</scope>
    <source>
        <strain evidence="8">LBG001</strain>
    </source>
</reference>
<feature type="domain" description="Type II secretion system protein GspF" evidence="7">
    <location>
        <begin position="125"/>
        <end position="249"/>
    </location>
</feature>
<feature type="transmembrane region" description="Helical" evidence="6">
    <location>
        <begin position="86"/>
        <end position="105"/>
    </location>
</feature>
<dbReference type="Proteomes" id="UP000830116">
    <property type="component" value="Chromosome"/>
</dbReference>
<sequence length="291" mass="32653">MSFLFNEWIMIPLFGICVFTVVILWADKAIAWLHKRSLGQRDEVMRLLRVMGMEVDERKITILILLMSFGIGALVFLAFWPSVLVGFFIGASVTIAGWQLPLFAVRMIYEQRCNKFTDQMVDGLTIMANGIKAGSNPQESMKRVVEIMGNPMSQEFAQVLYQMQVGDSFESALNDLGTRIPRPDVQMFVTSINILKETGGNLAETFQTIVIVIRERQKVEKKIQAMTAQGMMQGIIVTMIPFILMGVFMLIDPGFIKPMFSTTLGLVLLFVMLGLQIIGGVVIKKLVTIKV</sequence>
<feature type="transmembrane region" description="Helical" evidence="6">
    <location>
        <begin position="6"/>
        <end position="26"/>
    </location>
</feature>
<evidence type="ECO:0000256" key="6">
    <source>
        <dbReference type="SAM" id="Phobius"/>
    </source>
</evidence>
<name>A0ABY4C679_9BACT</name>
<evidence type="ECO:0000256" key="2">
    <source>
        <dbReference type="ARBA" id="ARBA00022475"/>
    </source>
</evidence>
<keyword evidence="5 6" id="KW-0472">Membrane</keyword>
<evidence type="ECO:0000313" key="9">
    <source>
        <dbReference type="Proteomes" id="UP000830116"/>
    </source>
</evidence>
<keyword evidence="3 6" id="KW-0812">Transmembrane</keyword>
<dbReference type="Pfam" id="PF00482">
    <property type="entry name" value="T2SSF"/>
    <property type="match status" value="1"/>
</dbReference>
<keyword evidence="4 6" id="KW-1133">Transmembrane helix</keyword>
<dbReference type="EMBL" id="CP093442">
    <property type="protein sequence ID" value="UOF00304.1"/>
    <property type="molecule type" value="Genomic_DNA"/>
</dbReference>
<protein>
    <submittedName>
        <fullName evidence="8">Type II secretion system F family protein</fullName>
    </submittedName>
</protein>
<dbReference type="RefSeq" id="WP_243536123.1">
    <property type="nucleotide sequence ID" value="NZ_CP093442.1"/>
</dbReference>
<accession>A0ABY4C679</accession>
<evidence type="ECO:0000313" key="8">
    <source>
        <dbReference type="EMBL" id="UOF00304.1"/>
    </source>
</evidence>
<organism evidence="8 9">
    <name type="scientific">Bdellovibrio reynosensis</name>
    <dbReference type="NCBI Taxonomy" id="2835041"/>
    <lineage>
        <taxon>Bacteria</taxon>
        <taxon>Pseudomonadati</taxon>
        <taxon>Bdellovibrionota</taxon>
        <taxon>Bdellovibrionia</taxon>
        <taxon>Bdellovibrionales</taxon>
        <taxon>Pseudobdellovibrionaceae</taxon>
        <taxon>Bdellovibrio</taxon>
    </lineage>
</organism>
<gene>
    <name evidence="8" type="ORF">MNR06_11385</name>
</gene>
<dbReference type="InterPro" id="IPR018076">
    <property type="entry name" value="T2SS_GspF_dom"/>
</dbReference>
<evidence type="ECO:0000256" key="3">
    <source>
        <dbReference type="ARBA" id="ARBA00022692"/>
    </source>
</evidence>
<feature type="transmembrane region" description="Helical" evidence="6">
    <location>
        <begin position="60"/>
        <end position="80"/>
    </location>
</feature>
<evidence type="ECO:0000256" key="5">
    <source>
        <dbReference type="ARBA" id="ARBA00023136"/>
    </source>
</evidence>
<dbReference type="PANTHER" id="PTHR35007">
    <property type="entry name" value="INTEGRAL MEMBRANE PROTEIN-RELATED"/>
    <property type="match status" value="1"/>
</dbReference>
<dbReference type="Gene3D" id="1.20.81.30">
    <property type="entry name" value="Type II secretion system (T2SS), domain F"/>
    <property type="match status" value="1"/>
</dbReference>
<comment type="subcellular location">
    <subcellularLocation>
        <location evidence="1">Cell membrane</location>
        <topology evidence="1">Multi-pass membrane protein</topology>
    </subcellularLocation>
</comment>
<dbReference type="InterPro" id="IPR042094">
    <property type="entry name" value="T2SS_GspF_sf"/>
</dbReference>
<feature type="transmembrane region" description="Helical" evidence="6">
    <location>
        <begin position="263"/>
        <end position="283"/>
    </location>
</feature>
<dbReference type="PANTHER" id="PTHR35007:SF1">
    <property type="entry name" value="PILUS ASSEMBLY PROTEIN"/>
    <property type="match status" value="1"/>
</dbReference>